<dbReference type="InterPro" id="IPR043502">
    <property type="entry name" value="DNA/RNA_pol_sf"/>
</dbReference>
<dbReference type="AlphaFoldDB" id="A0A1E5G3C4"/>
<dbReference type="Pfam" id="PF08388">
    <property type="entry name" value="GIIM"/>
    <property type="match status" value="1"/>
</dbReference>
<reference evidence="2 3" key="1">
    <citation type="submission" date="2016-09" db="EMBL/GenBank/DDBJ databases">
        <title>Draft genome sequence for the type strain of Desulfuribacillus alkaliarsenatis AHT28, an obligately anaerobic, sulfidogenic bacterium isolated from Russian soda lake sediments.</title>
        <authorList>
            <person name="Abin C.A."/>
            <person name="Hollibaugh J.T."/>
        </authorList>
    </citation>
    <scope>NUCLEOTIDE SEQUENCE [LARGE SCALE GENOMIC DNA]</scope>
    <source>
        <strain evidence="2 3">AHT28</strain>
    </source>
</reference>
<dbReference type="EMBL" id="MIJE01000011">
    <property type="protein sequence ID" value="OEF97558.1"/>
    <property type="molecule type" value="Genomic_DNA"/>
</dbReference>
<keyword evidence="2" id="KW-0695">RNA-directed DNA polymerase</keyword>
<keyword evidence="3" id="KW-1185">Reference proteome</keyword>
<name>A0A1E5G3C4_9FIRM</name>
<organism evidence="2 3">
    <name type="scientific">Desulfuribacillus alkaliarsenatis</name>
    <dbReference type="NCBI Taxonomy" id="766136"/>
    <lineage>
        <taxon>Bacteria</taxon>
        <taxon>Bacillati</taxon>
        <taxon>Bacillota</taxon>
        <taxon>Desulfuribacillia</taxon>
        <taxon>Desulfuribacillales</taxon>
        <taxon>Desulfuribacillaceae</taxon>
        <taxon>Desulfuribacillus</taxon>
    </lineage>
</organism>
<dbReference type="STRING" id="766136.BHF68_04955"/>
<dbReference type="PANTHER" id="PTHR34047">
    <property type="entry name" value="NUCLEAR INTRON MATURASE 1, MITOCHONDRIAL-RELATED"/>
    <property type="match status" value="1"/>
</dbReference>
<dbReference type="GO" id="GO:0003964">
    <property type="term" value="F:RNA-directed DNA polymerase activity"/>
    <property type="evidence" value="ECO:0007669"/>
    <property type="project" value="UniProtKB-KW"/>
</dbReference>
<dbReference type="InterPro" id="IPR000477">
    <property type="entry name" value="RT_dom"/>
</dbReference>
<dbReference type="RefSeq" id="WP_069642956.1">
    <property type="nucleotide sequence ID" value="NZ_MIJE01000011.1"/>
</dbReference>
<feature type="domain" description="Reverse transcriptase" evidence="1">
    <location>
        <begin position="81"/>
        <end position="310"/>
    </location>
</feature>
<dbReference type="Gene3D" id="3.30.70.270">
    <property type="match status" value="1"/>
</dbReference>
<sequence length="429" mass="50166">MPQKGQQHSIEKSQILQRKLYLAAKKNRNRRFHALYDRICRPDILWRAWIEVKKNKGSAGVDGITIDQVANGNVQKCLQEIQQELQQGTYKPQPVLRVYIPKADGTKRPLGIPTVKDRIIQQACKIIIEPIYEANFLETSFGFRPKKSATQAIKAIKETLVRGWWVVDLDISKYFDTIDHKILISLVKRRISDRNVLKLLKRWLKVGVIEDGQHTPSDIGSPQGGVISPLLANIYLHVLDAYWKENCEKIGEIFRYADDAVIICRTERQAIKALQIVEQIASRLKLTLHPDKTKIVNMNHEGFDFLGYHFHKMHSRRTGKLVPFAWPSTKAMNKVRSTIRDITSRNNLRKTMQEIVDELNPVIRGWRNYFSIGNSTKKFQDLDRYTRKRLIELLRIRLRKTRKRKRETCKHWLDKVTLEYFYPKGIYGI</sequence>
<gene>
    <name evidence="2" type="ORF">BHF68_04955</name>
</gene>
<dbReference type="Pfam" id="PF00078">
    <property type="entry name" value="RVT_1"/>
    <property type="match status" value="1"/>
</dbReference>
<evidence type="ECO:0000313" key="3">
    <source>
        <dbReference type="Proteomes" id="UP000094296"/>
    </source>
</evidence>
<dbReference type="CDD" id="cd01651">
    <property type="entry name" value="RT_G2_intron"/>
    <property type="match status" value="1"/>
</dbReference>
<dbReference type="OrthoDB" id="9793236at2"/>
<dbReference type="InterPro" id="IPR043128">
    <property type="entry name" value="Rev_trsase/Diguanyl_cyclase"/>
</dbReference>
<keyword evidence="2" id="KW-0548">Nucleotidyltransferase</keyword>
<dbReference type="InterPro" id="IPR051083">
    <property type="entry name" value="GrpII_Intron_Splice-Mob/Def"/>
</dbReference>
<dbReference type="Proteomes" id="UP000094296">
    <property type="component" value="Unassembled WGS sequence"/>
</dbReference>
<dbReference type="NCBIfam" id="TIGR04416">
    <property type="entry name" value="group_II_RT_mat"/>
    <property type="match status" value="1"/>
</dbReference>
<comment type="caution">
    <text evidence="2">The sequence shown here is derived from an EMBL/GenBank/DDBJ whole genome shotgun (WGS) entry which is preliminary data.</text>
</comment>
<dbReference type="PANTHER" id="PTHR34047:SF8">
    <property type="entry name" value="PROTEIN YKFC"/>
    <property type="match status" value="1"/>
</dbReference>
<evidence type="ECO:0000259" key="1">
    <source>
        <dbReference type="PROSITE" id="PS50878"/>
    </source>
</evidence>
<dbReference type="InterPro" id="IPR030931">
    <property type="entry name" value="Group_II_RT_mat"/>
</dbReference>
<dbReference type="PROSITE" id="PS50878">
    <property type="entry name" value="RT_POL"/>
    <property type="match status" value="1"/>
</dbReference>
<accession>A0A1E5G3C4</accession>
<keyword evidence="2" id="KW-0808">Transferase</keyword>
<protein>
    <submittedName>
        <fullName evidence="2">Group II intron reverse transcriptase/maturase</fullName>
    </submittedName>
</protein>
<evidence type="ECO:0000313" key="2">
    <source>
        <dbReference type="EMBL" id="OEF97558.1"/>
    </source>
</evidence>
<dbReference type="SUPFAM" id="SSF56672">
    <property type="entry name" value="DNA/RNA polymerases"/>
    <property type="match status" value="1"/>
</dbReference>
<proteinExistence type="predicted"/>
<dbReference type="InterPro" id="IPR013597">
    <property type="entry name" value="Mat_intron_G2"/>
</dbReference>